<name>A0A6N7ISG2_9FIRM</name>
<dbReference type="OrthoDB" id="9772960at2"/>
<keyword evidence="3 8" id="KW-0489">Methyltransferase</keyword>
<dbReference type="InterPro" id="IPR051810">
    <property type="entry name" value="Precorrin_MeTrfase"/>
</dbReference>
<evidence type="ECO:0000313" key="9">
    <source>
        <dbReference type="Proteomes" id="UP000441717"/>
    </source>
</evidence>
<dbReference type="SUPFAM" id="SSF53790">
    <property type="entry name" value="Tetrapyrrole methylase"/>
    <property type="match status" value="1"/>
</dbReference>
<dbReference type="PANTHER" id="PTHR47036:SF1">
    <property type="entry name" value="COBALT-FACTOR III C(17)-METHYLTRANSFERASE-RELATED"/>
    <property type="match status" value="1"/>
</dbReference>
<organism evidence="8 9">
    <name type="scientific">Desulfofundulus thermobenzoicus</name>
    <dbReference type="NCBI Taxonomy" id="29376"/>
    <lineage>
        <taxon>Bacteria</taxon>
        <taxon>Bacillati</taxon>
        <taxon>Bacillota</taxon>
        <taxon>Clostridia</taxon>
        <taxon>Eubacteriales</taxon>
        <taxon>Peptococcaceae</taxon>
        <taxon>Desulfofundulus</taxon>
    </lineage>
</organism>
<evidence type="ECO:0000256" key="4">
    <source>
        <dbReference type="ARBA" id="ARBA00022679"/>
    </source>
</evidence>
<dbReference type="GO" id="GO:0032259">
    <property type="term" value="P:methylation"/>
    <property type="evidence" value="ECO:0007669"/>
    <property type="project" value="UniProtKB-KW"/>
</dbReference>
<dbReference type="Proteomes" id="UP000441717">
    <property type="component" value="Unassembled WGS sequence"/>
</dbReference>
<keyword evidence="4 8" id="KW-0808">Transferase</keyword>
<keyword evidence="2" id="KW-0169">Cobalamin biosynthesis</keyword>
<dbReference type="UniPathway" id="UPA00148"/>
<dbReference type="AlphaFoldDB" id="A0A6N7ISG2"/>
<dbReference type="InterPro" id="IPR014776">
    <property type="entry name" value="4pyrrole_Mease_sub2"/>
</dbReference>
<dbReference type="InterPro" id="IPR035996">
    <property type="entry name" value="4pyrrol_Methylase_sf"/>
</dbReference>
<evidence type="ECO:0000256" key="5">
    <source>
        <dbReference type="ARBA" id="ARBA00022691"/>
    </source>
</evidence>
<dbReference type="CDD" id="cd11646">
    <property type="entry name" value="Precorrin_3B_C17_MT"/>
    <property type="match status" value="1"/>
</dbReference>
<evidence type="ECO:0000256" key="6">
    <source>
        <dbReference type="SAM" id="MobiDB-lite"/>
    </source>
</evidence>
<comment type="caution">
    <text evidence="8">The sequence shown here is derived from an EMBL/GenBank/DDBJ whole genome shotgun (WGS) entry which is preliminary data.</text>
</comment>
<feature type="region of interest" description="Disordered" evidence="6">
    <location>
        <begin position="1"/>
        <end position="32"/>
    </location>
</feature>
<evidence type="ECO:0000256" key="2">
    <source>
        <dbReference type="ARBA" id="ARBA00022573"/>
    </source>
</evidence>
<proteinExistence type="predicted"/>
<dbReference type="EMBL" id="WHYR01000037">
    <property type="protein sequence ID" value="MQL53075.1"/>
    <property type="molecule type" value="Genomic_DNA"/>
</dbReference>
<dbReference type="InterPro" id="IPR006363">
    <property type="entry name" value="Cbl_synth_CobJ/CibH_dom"/>
</dbReference>
<dbReference type="PANTHER" id="PTHR47036">
    <property type="entry name" value="COBALT-FACTOR III C(17)-METHYLTRANSFERASE-RELATED"/>
    <property type="match status" value="1"/>
</dbReference>
<dbReference type="EC" id="2.1.1.131" evidence="8"/>
<keyword evidence="5" id="KW-0949">S-adenosyl-L-methionine</keyword>
<dbReference type="InterPro" id="IPR014777">
    <property type="entry name" value="4pyrrole_Mease_sub1"/>
</dbReference>
<dbReference type="InterPro" id="IPR000878">
    <property type="entry name" value="4pyrrol_Mease"/>
</dbReference>
<dbReference type="Gene3D" id="3.30.950.10">
    <property type="entry name" value="Methyltransferase, Cobalt-precorrin-4 Transmethylase, Domain 2"/>
    <property type="match status" value="1"/>
</dbReference>
<comment type="pathway">
    <text evidence="1">Cofactor biosynthesis; adenosylcobalamin biosynthesis.</text>
</comment>
<dbReference type="GO" id="GO:0030789">
    <property type="term" value="F:precorrin-3B C17-methyltransferase activity"/>
    <property type="evidence" value="ECO:0007669"/>
    <property type="project" value="UniProtKB-EC"/>
</dbReference>
<dbReference type="Pfam" id="PF00590">
    <property type="entry name" value="TP_methylase"/>
    <property type="match status" value="1"/>
</dbReference>
<keyword evidence="9" id="KW-1185">Reference proteome</keyword>
<gene>
    <name evidence="8" type="primary">cobJ</name>
    <name evidence="8" type="ORF">GFC01_12580</name>
</gene>
<evidence type="ECO:0000313" key="8">
    <source>
        <dbReference type="EMBL" id="MQL53075.1"/>
    </source>
</evidence>
<feature type="domain" description="Tetrapyrrole methylase" evidence="7">
    <location>
        <begin position="32"/>
        <end position="241"/>
    </location>
</feature>
<evidence type="ECO:0000256" key="1">
    <source>
        <dbReference type="ARBA" id="ARBA00004953"/>
    </source>
</evidence>
<evidence type="ECO:0000256" key="3">
    <source>
        <dbReference type="ARBA" id="ARBA00022603"/>
    </source>
</evidence>
<evidence type="ECO:0000259" key="7">
    <source>
        <dbReference type="Pfam" id="PF00590"/>
    </source>
</evidence>
<dbReference type="NCBIfam" id="TIGR01466">
    <property type="entry name" value="cobJ_cbiH"/>
    <property type="match status" value="1"/>
</dbReference>
<reference evidence="8 9" key="1">
    <citation type="submission" date="2019-10" db="EMBL/GenBank/DDBJ databases">
        <title>Comparative genomics of sulfur disproportionating microorganisms.</title>
        <authorList>
            <person name="Ward L.M."/>
            <person name="Bertran E."/>
            <person name="Johnston D."/>
        </authorList>
    </citation>
    <scope>NUCLEOTIDE SEQUENCE [LARGE SCALE GENOMIC DNA]</scope>
    <source>
        <strain evidence="8 9">DSM 14055</strain>
    </source>
</reference>
<protein>
    <submittedName>
        <fullName evidence="8">Precorrin-3B C(17)-methyltransferase</fullName>
        <ecNumber evidence="8">2.1.1.131</ecNumber>
    </submittedName>
</protein>
<accession>A0A6N7ISG2</accession>
<dbReference type="GO" id="GO:0009236">
    <property type="term" value="P:cobalamin biosynthetic process"/>
    <property type="evidence" value="ECO:0007669"/>
    <property type="project" value="UniProtKB-UniPathway"/>
</dbReference>
<sequence>MRTGNHAGRPRSQADPAQNPVARGNGGPGRGKLWVVGTGPGSLAHLSPRALQALQEAELIVGYKTYIQLIAPLLKGKEILSTGMTREVERCTAAIEQAKGGKRVALVSSGDPGVYGMAGLALELLERDDLLDRVEVEIIPGITSASAAAALLGAPLMHDFAVISLSDLLTPWEVIQKRLDLAARGDFVIVLYNPASHQRKNQIREAREIMLQHKPGSTPAGIVRNAYREQEKVVITDLEHLLDHPIDMLCTVIIGNARTRRIEDYLVTPRGYSL</sequence>
<dbReference type="Gene3D" id="3.40.1010.10">
    <property type="entry name" value="Cobalt-precorrin-4 Transmethylase, Domain 1"/>
    <property type="match status" value="1"/>
</dbReference>